<keyword evidence="4" id="KW-0067">ATP-binding</keyword>
<evidence type="ECO:0000313" key="16">
    <source>
        <dbReference type="Proteomes" id="UP000019140"/>
    </source>
</evidence>
<evidence type="ECO:0000256" key="12">
    <source>
        <dbReference type="SAM" id="Coils"/>
    </source>
</evidence>
<keyword evidence="5" id="KW-0648">Protein biosynthesis</keyword>
<dbReference type="AlphaFoldDB" id="W4LHM0"/>
<dbReference type="InterPro" id="IPR009080">
    <property type="entry name" value="tRNAsynth_Ia_anticodon-bd"/>
</dbReference>
<dbReference type="SUPFAM" id="SSF47323">
    <property type="entry name" value="Anticodon-binding domain of a subclass of class I aminoacyl-tRNA synthetases"/>
    <property type="match status" value="1"/>
</dbReference>
<dbReference type="Proteomes" id="UP000019140">
    <property type="component" value="Unassembled WGS sequence"/>
</dbReference>
<dbReference type="FunFam" id="1.10.287.380:FF:000001">
    <property type="entry name" value="Valine--tRNA ligase"/>
    <property type="match status" value="1"/>
</dbReference>
<dbReference type="Gene3D" id="1.10.287.380">
    <property type="entry name" value="Valyl-tRNA synthetase, C-terminal domain"/>
    <property type="match status" value="1"/>
</dbReference>
<dbReference type="GO" id="GO:0004832">
    <property type="term" value="F:valine-tRNA ligase activity"/>
    <property type="evidence" value="ECO:0007669"/>
    <property type="project" value="UniProtKB-EC"/>
</dbReference>
<dbReference type="InterPro" id="IPR002303">
    <property type="entry name" value="Valyl-tRNA_ligase"/>
</dbReference>
<dbReference type="InterPro" id="IPR013155">
    <property type="entry name" value="M/V/L/I-tRNA-synth_anticd-bd"/>
</dbReference>
<keyword evidence="3" id="KW-0547">Nucleotide-binding</keyword>
<keyword evidence="2" id="KW-0436">Ligase</keyword>
<evidence type="ECO:0000256" key="8">
    <source>
        <dbReference type="ARBA" id="ARBA00024407"/>
    </source>
</evidence>
<dbReference type="PANTHER" id="PTHR11946">
    <property type="entry name" value="VALYL-TRNA SYNTHETASES"/>
    <property type="match status" value="1"/>
</dbReference>
<comment type="similarity">
    <text evidence="11">Belongs to the class-I aminoacyl-tRNA synthetase family. ValS type 1 subfamily.</text>
</comment>
<accession>W4LHM0</accession>
<dbReference type="HOGENOM" id="CLU_710812_0_0_7"/>
<feature type="domain" description="Valyl-tRNA synthetase tRNA-binding arm" evidence="14">
    <location>
        <begin position="326"/>
        <end position="388"/>
    </location>
</feature>
<evidence type="ECO:0000256" key="7">
    <source>
        <dbReference type="ARBA" id="ARBA00023146"/>
    </source>
</evidence>
<evidence type="ECO:0000256" key="3">
    <source>
        <dbReference type="ARBA" id="ARBA00022741"/>
    </source>
</evidence>
<dbReference type="Pfam" id="PF08264">
    <property type="entry name" value="Anticodon_1"/>
    <property type="match status" value="1"/>
</dbReference>
<reference evidence="15 16" key="1">
    <citation type="journal article" date="2014" name="Nature">
        <title>An environmental bacterial taxon with a large and distinct metabolic repertoire.</title>
        <authorList>
            <person name="Wilson M.C."/>
            <person name="Mori T."/>
            <person name="Ruckert C."/>
            <person name="Uria A.R."/>
            <person name="Helf M.J."/>
            <person name="Takada K."/>
            <person name="Gernert C."/>
            <person name="Steffens U.A."/>
            <person name="Heycke N."/>
            <person name="Schmitt S."/>
            <person name="Rinke C."/>
            <person name="Helfrich E.J."/>
            <person name="Brachmann A.O."/>
            <person name="Gurgui C."/>
            <person name="Wakimoto T."/>
            <person name="Kracht M."/>
            <person name="Crusemann M."/>
            <person name="Hentschel U."/>
            <person name="Abe I."/>
            <person name="Matsunaga S."/>
            <person name="Kalinowski J."/>
            <person name="Takeyama H."/>
            <person name="Piel J."/>
        </authorList>
    </citation>
    <scope>NUCLEOTIDE SEQUENCE [LARGE SCALE GENOMIC DNA]</scope>
    <source>
        <strain evidence="16">TSY2</strain>
    </source>
</reference>
<feature type="coiled-coil region" evidence="12">
    <location>
        <begin position="329"/>
        <end position="384"/>
    </location>
</feature>
<gene>
    <name evidence="15" type="ORF">ETSY2_45000</name>
</gene>
<evidence type="ECO:0000256" key="5">
    <source>
        <dbReference type="ARBA" id="ARBA00022917"/>
    </source>
</evidence>
<evidence type="ECO:0000313" key="15">
    <source>
        <dbReference type="EMBL" id="ETW97220.1"/>
    </source>
</evidence>
<dbReference type="PANTHER" id="PTHR11946:SF93">
    <property type="entry name" value="VALINE--TRNA LIGASE, CHLOROPLASTIC_MITOCHONDRIAL 2"/>
    <property type="match status" value="1"/>
</dbReference>
<evidence type="ECO:0000259" key="14">
    <source>
        <dbReference type="Pfam" id="PF10458"/>
    </source>
</evidence>
<name>W4LHM0_9BACT</name>
<sequence>AMRYVLCDMQTGMQDIRLPVQAVSPFTGNLIDLATASHGNSIFTYLCPESGQEFDVLGTMPDIPSAKLVSDRFEVGRNFCNKLLNAVRFAMLNLQDVAFEPRQLQDLADEDRWILSRTTHAIMSVQTGLADYNPAAALGAARDFFWSELCDWYLEFIKPRMRDPEQAPLAQQVLAVSIDRVLRLLHPFVPFLTERLWQALVEQAPARGIDTALPVSERLIHAVWPQANPAWRDEGMEQHIAFLQDIIRAIRDVRSRYTIPPQARLTARIPAEGETATALRAGTELLKTMAGLESLEIGAGVQRSPDAATAVVGALEVYIPGVIDPEKERARLAKQQQDLQKRIDGSRRKLGNDKFLSNANPDVVQKERDRLAESEAEMENVEAALAALS</sequence>
<dbReference type="EC" id="6.1.1.9" evidence="1"/>
<evidence type="ECO:0000256" key="10">
    <source>
        <dbReference type="ARBA" id="ARBA00047552"/>
    </source>
</evidence>
<dbReference type="EMBL" id="AZHX01002086">
    <property type="protein sequence ID" value="ETW97220.1"/>
    <property type="molecule type" value="Genomic_DNA"/>
</dbReference>
<dbReference type="Pfam" id="PF10458">
    <property type="entry name" value="Val_tRNA-synt_C"/>
    <property type="match status" value="1"/>
</dbReference>
<feature type="domain" description="Methionyl/Valyl/Leucyl/Isoleucyl-tRNA synthetase anticodon-binding" evidence="13">
    <location>
        <begin position="111"/>
        <end position="266"/>
    </location>
</feature>
<dbReference type="GO" id="GO:0006438">
    <property type="term" value="P:valyl-tRNA aminoacylation"/>
    <property type="evidence" value="ECO:0007669"/>
    <property type="project" value="InterPro"/>
</dbReference>
<dbReference type="InterPro" id="IPR010978">
    <property type="entry name" value="tRNA-bd_arm"/>
</dbReference>
<feature type="non-terminal residue" evidence="15">
    <location>
        <position position="1"/>
    </location>
</feature>
<dbReference type="SUPFAM" id="SSF46589">
    <property type="entry name" value="tRNA-binding arm"/>
    <property type="match status" value="1"/>
</dbReference>
<dbReference type="Gene3D" id="1.10.730.10">
    <property type="entry name" value="Isoleucyl-tRNA Synthetase, Domain 1"/>
    <property type="match status" value="1"/>
</dbReference>
<evidence type="ECO:0000256" key="2">
    <source>
        <dbReference type="ARBA" id="ARBA00022598"/>
    </source>
</evidence>
<comment type="catalytic activity">
    <reaction evidence="10">
        <text>tRNA(Val) + L-valine + ATP = L-valyl-tRNA(Val) + AMP + diphosphate</text>
        <dbReference type="Rhea" id="RHEA:10704"/>
        <dbReference type="Rhea" id="RHEA-COMP:9672"/>
        <dbReference type="Rhea" id="RHEA-COMP:9708"/>
        <dbReference type="ChEBI" id="CHEBI:30616"/>
        <dbReference type="ChEBI" id="CHEBI:33019"/>
        <dbReference type="ChEBI" id="CHEBI:57762"/>
        <dbReference type="ChEBI" id="CHEBI:78442"/>
        <dbReference type="ChEBI" id="CHEBI:78537"/>
        <dbReference type="ChEBI" id="CHEBI:456215"/>
        <dbReference type="EC" id="6.1.1.9"/>
    </reaction>
</comment>
<comment type="caution">
    <text evidence="15">The sequence shown here is derived from an EMBL/GenBank/DDBJ whole genome shotgun (WGS) entry which is preliminary data.</text>
</comment>
<evidence type="ECO:0000256" key="6">
    <source>
        <dbReference type="ARBA" id="ARBA00023054"/>
    </source>
</evidence>
<evidence type="ECO:0000256" key="11">
    <source>
        <dbReference type="ARBA" id="ARBA00060830"/>
    </source>
</evidence>
<dbReference type="InterPro" id="IPR033705">
    <property type="entry name" value="Anticodon_Ia_Val"/>
</dbReference>
<dbReference type="InterPro" id="IPR037118">
    <property type="entry name" value="Val-tRNA_synth_C_sf"/>
</dbReference>
<proteinExistence type="inferred from homology"/>
<dbReference type="GO" id="GO:0005829">
    <property type="term" value="C:cytosol"/>
    <property type="evidence" value="ECO:0007669"/>
    <property type="project" value="TreeGrafter"/>
</dbReference>
<keyword evidence="6 12" id="KW-0175">Coiled coil</keyword>
<evidence type="ECO:0000256" key="9">
    <source>
        <dbReference type="ARBA" id="ARBA00029936"/>
    </source>
</evidence>
<dbReference type="GO" id="GO:0005524">
    <property type="term" value="F:ATP binding"/>
    <property type="evidence" value="ECO:0007669"/>
    <property type="project" value="UniProtKB-KW"/>
</dbReference>
<dbReference type="InterPro" id="IPR019499">
    <property type="entry name" value="Val-tRNA_synth_tRNA-bd"/>
</dbReference>
<protein>
    <recommendedName>
        <fullName evidence="8">Valine--tRNA ligase</fullName>
        <ecNumber evidence="1">6.1.1.9</ecNumber>
    </recommendedName>
    <alternativeName>
        <fullName evidence="9">Valyl-tRNA synthetase</fullName>
    </alternativeName>
</protein>
<evidence type="ECO:0000256" key="1">
    <source>
        <dbReference type="ARBA" id="ARBA00013169"/>
    </source>
</evidence>
<dbReference type="CDD" id="cd07962">
    <property type="entry name" value="Anticodon_Ia_Val"/>
    <property type="match status" value="1"/>
</dbReference>
<keyword evidence="7" id="KW-0030">Aminoacyl-tRNA synthetase</keyword>
<keyword evidence="16" id="KW-1185">Reference proteome</keyword>
<evidence type="ECO:0000259" key="13">
    <source>
        <dbReference type="Pfam" id="PF08264"/>
    </source>
</evidence>
<evidence type="ECO:0000256" key="4">
    <source>
        <dbReference type="ARBA" id="ARBA00022840"/>
    </source>
</evidence>
<organism evidence="15 16">
    <name type="scientific">Candidatus Entotheonella gemina</name>
    <dbReference type="NCBI Taxonomy" id="1429439"/>
    <lineage>
        <taxon>Bacteria</taxon>
        <taxon>Pseudomonadati</taxon>
        <taxon>Nitrospinota/Tectimicrobiota group</taxon>
        <taxon>Candidatus Tectimicrobiota</taxon>
        <taxon>Candidatus Entotheonellia</taxon>
        <taxon>Candidatus Entotheonellales</taxon>
        <taxon>Candidatus Entotheonellaceae</taxon>
        <taxon>Candidatus Entotheonella</taxon>
    </lineage>
</organism>